<organism evidence="1 2">
    <name type="scientific">Catharanthus roseus</name>
    <name type="common">Madagascar periwinkle</name>
    <name type="synonym">Vinca rosea</name>
    <dbReference type="NCBI Taxonomy" id="4058"/>
    <lineage>
        <taxon>Eukaryota</taxon>
        <taxon>Viridiplantae</taxon>
        <taxon>Streptophyta</taxon>
        <taxon>Embryophyta</taxon>
        <taxon>Tracheophyta</taxon>
        <taxon>Spermatophyta</taxon>
        <taxon>Magnoliopsida</taxon>
        <taxon>eudicotyledons</taxon>
        <taxon>Gunneridae</taxon>
        <taxon>Pentapetalae</taxon>
        <taxon>asterids</taxon>
        <taxon>lamiids</taxon>
        <taxon>Gentianales</taxon>
        <taxon>Apocynaceae</taxon>
        <taxon>Rauvolfioideae</taxon>
        <taxon>Vinceae</taxon>
        <taxon>Catharanthinae</taxon>
        <taxon>Catharanthus</taxon>
    </lineage>
</organism>
<comment type="caution">
    <text evidence="1">The sequence shown here is derived from an EMBL/GenBank/DDBJ whole genome shotgun (WGS) entry which is preliminary data.</text>
</comment>
<dbReference type="Proteomes" id="UP001060085">
    <property type="component" value="Linkage Group LG03"/>
</dbReference>
<gene>
    <name evidence="1" type="ORF">M9H77_11596</name>
</gene>
<proteinExistence type="predicted"/>
<evidence type="ECO:0000313" key="2">
    <source>
        <dbReference type="Proteomes" id="UP001060085"/>
    </source>
</evidence>
<evidence type="ECO:0000313" key="1">
    <source>
        <dbReference type="EMBL" id="KAI5671232.1"/>
    </source>
</evidence>
<protein>
    <submittedName>
        <fullName evidence="1">Uncharacterized protein</fullName>
    </submittedName>
</protein>
<reference evidence="2" key="1">
    <citation type="journal article" date="2023" name="Nat. Plants">
        <title>Single-cell RNA sequencing provides a high-resolution roadmap for understanding the multicellular compartmentation of specialized metabolism.</title>
        <authorList>
            <person name="Sun S."/>
            <person name="Shen X."/>
            <person name="Li Y."/>
            <person name="Li Y."/>
            <person name="Wang S."/>
            <person name="Li R."/>
            <person name="Zhang H."/>
            <person name="Shen G."/>
            <person name="Guo B."/>
            <person name="Wei J."/>
            <person name="Xu J."/>
            <person name="St-Pierre B."/>
            <person name="Chen S."/>
            <person name="Sun C."/>
        </authorList>
    </citation>
    <scope>NUCLEOTIDE SEQUENCE [LARGE SCALE GENOMIC DNA]</scope>
</reference>
<keyword evidence="2" id="KW-1185">Reference proteome</keyword>
<name>A0ACC0BF77_CATRO</name>
<sequence length="634" mass="72723">MMSSRVDENSFRSGLFFTPPPKWETSLGDTLPVIPRTESYARRSLYHVRHKVPPANSPYGIAKRVQLVDKDPSRAVSLFWAAINAGDRVDSALKDMAVIMKQLNRSDEAIEAIKSFRHLCPFESQESLDNILLELYKRSGKIQEEIQMLQVKVKHIEEGISFSRKRTKVGRSQGRKVHITIEKEYSRLVGKLAWAYFQQKDYKSAEEYYRKALSLEPDKNKQCNLAICLMHLNKMMEAKFILQTVRNSCRNGHTDESFTRSFERATQILRKFESGHSLKPINEKKDISGEIHESFSSHARGNITGPQTANVTKLDGPQILKGSSQIHGASSLLLNFHDSNVSLSGSKRRNIKGTLCGSRQLCNGEMEEDSVCMNKYDAASFSLDKTPGVLFTQPQKCLRLGNKGNHWYAEGSNAGCSRKLLFQPEKNCEEVQQYLRCHNIDKEPESARSLSSQDRRKNIWGDPAAKINGGEDFNLDTRMKNFPDPEEDGNQIRKSRKQQETNIEEYLKEDCSRRHENRKSWADMVEEEDDHQEEFGNERRDYVLSPNDFKQFADENRNSNVIEETPSCSMKNQCESLSQKIESLILRDGYYTQPLYDDDDDDDDHQYQKKRSLDHTPPSRDGLFINSKGAVNFT</sequence>
<dbReference type="EMBL" id="CM044703">
    <property type="protein sequence ID" value="KAI5671232.1"/>
    <property type="molecule type" value="Genomic_DNA"/>
</dbReference>
<accession>A0ACC0BF77</accession>